<reference evidence="3" key="1">
    <citation type="journal article" date="2021" name="Science">
        <title>Hunting the eagle killer: A cyanobacterial neurotoxin causes vacuolar myelinopathy.</title>
        <authorList>
            <person name="Breinlinger S."/>
            <person name="Phillips T.J."/>
            <person name="Haram B.N."/>
            <person name="Mares J."/>
            <person name="Martinez Yerena J.A."/>
            <person name="Hrouzek P."/>
            <person name="Sobotka R."/>
            <person name="Henderson W.M."/>
            <person name="Schmieder P."/>
            <person name="Williams S.M."/>
            <person name="Lauderdale J.D."/>
            <person name="Wilde H.D."/>
            <person name="Gerrin W."/>
            <person name="Kust A."/>
            <person name="Washington J.W."/>
            <person name="Wagner C."/>
            <person name="Geier B."/>
            <person name="Liebeke M."/>
            <person name="Enke H."/>
            <person name="Niedermeyer T.H.J."/>
            <person name="Wilde S.B."/>
        </authorList>
    </citation>
    <scope>NUCLEOTIDE SEQUENCE [LARGE SCALE GENOMIC DNA]</scope>
    <source>
        <strain evidence="3">Thurmond2011</strain>
    </source>
</reference>
<evidence type="ECO:0000313" key="3">
    <source>
        <dbReference type="Proteomes" id="UP000667802"/>
    </source>
</evidence>
<organism evidence="2 3">
    <name type="scientific">Aetokthonos hydrillicola Thurmond2011</name>
    <dbReference type="NCBI Taxonomy" id="2712845"/>
    <lineage>
        <taxon>Bacteria</taxon>
        <taxon>Bacillati</taxon>
        <taxon>Cyanobacteriota</taxon>
        <taxon>Cyanophyceae</taxon>
        <taxon>Nostocales</taxon>
        <taxon>Hapalosiphonaceae</taxon>
        <taxon>Aetokthonos</taxon>
    </lineage>
</organism>
<dbReference type="AlphaFoldDB" id="A0AAP5IG46"/>
<proteinExistence type="predicted"/>
<feature type="region of interest" description="Disordered" evidence="1">
    <location>
        <begin position="52"/>
        <end position="91"/>
    </location>
</feature>
<feature type="compositionally biased region" description="Basic and acidic residues" evidence="1">
    <location>
        <begin position="52"/>
        <end position="62"/>
    </location>
</feature>
<dbReference type="SUPFAM" id="SSF53187">
    <property type="entry name" value="Zn-dependent exopeptidases"/>
    <property type="match status" value="1"/>
</dbReference>
<keyword evidence="3" id="KW-1185">Reference proteome</keyword>
<comment type="caution">
    <text evidence="2">The sequence shown here is derived from an EMBL/GenBank/DDBJ whole genome shotgun (WGS) entry which is preliminary data.</text>
</comment>
<name>A0AAP5IG46_9CYAN</name>
<dbReference type="Proteomes" id="UP000667802">
    <property type="component" value="Unassembled WGS sequence"/>
</dbReference>
<evidence type="ECO:0000313" key="2">
    <source>
        <dbReference type="EMBL" id="MDR9898440.1"/>
    </source>
</evidence>
<accession>A0AAP5IG46</accession>
<feature type="compositionally biased region" description="Basic and acidic residues" evidence="1">
    <location>
        <begin position="76"/>
        <end position="88"/>
    </location>
</feature>
<sequence length="164" mass="18278">MDHLIQYRKTTSIVVGMVPGYTLNPKQIKFLGAIVNQWITQLPNPEVDRVDSYSKNVDEHKASASPTNAYNVSPDSKPRYPKTSDHSQRTTQIGSLQVTGDYFVNLPERVDMAQRDHAEVCVGVYANSADKDCPDVNGLEVYYYDSGLDSAGAVRHKILTKCQL</sequence>
<dbReference type="RefSeq" id="WP_208343891.1">
    <property type="nucleotide sequence ID" value="NZ_CAWQFN010000413.1"/>
</dbReference>
<dbReference type="Gene3D" id="3.40.630.40">
    <property type="entry name" value="Zn-dependent exopeptidases"/>
    <property type="match status" value="1"/>
</dbReference>
<feature type="compositionally biased region" description="Polar residues" evidence="1">
    <location>
        <begin position="64"/>
        <end position="74"/>
    </location>
</feature>
<gene>
    <name evidence="2" type="ORF">G7B40_028345</name>
</gene>
<evidence type="ECO:0000256" key="1">
    <source>
        <dbReference type="SAM" id="MobiDB-lite"/>
    </source>
</evidence>
<protein>
    <submittedName>
        <fullName evidence="2">Uncharacterized protein</fullName>
    </submittedName>
</protein>
<dbReference type="EMBL" id="JAALHA020000018">
    <property type="protein sequence ID" value="MDR9898440.1"/>
    <property type="molecule type" value="Genomic_DNA"/>
</dbReference>